<evidence type="ECO:0000313" key="4">
    <source>
        <dbReference type="Proteomes" id="UP000039865"/>
    </source>
</evidence>
<dbReference type="EMBL" id="CCKQ01019516">
    <property type="protein sequence ID" value="CDW91534.1"/>
    <property type="molecule type" value="Genomic_DNA"/>
</dbReference>
<dbReference type="InParanoid" id="A0A078BAX2"/>
<feature type="signal peptide" evidence="2">
    <location>
        <begin position="1"/>
        <end position="20"/>
    </location>
</feature>
<gene>
    <name evidence="3" type="primary">Contig15355.g16367</name>
    <name evidence="3" type="ORF">STYLEM_20690</name>
</gene>
<keyword evidence="4" id="KW-1185">Reference proteome</keyword>
<name>A0A078BAX2_STYLE</name>
<feature type="compositionally biased region" description="Low complexity" evidence="1">
    <location>
        <begin position="275"/>
        <end position="284"/>
    </location>
</feature>
<protein>
    <submittedName>
        <fullName evidence="3">Uncharacterized protein</fullName>
    </submittedName>
</protein>
<organism evidence="3 4">
    <name type="scientific">Stylonychia lemnae</name>
    <name type="common">Ciliate</name>
    <dbReference type="NCBI Taxonomy" id="5949"/>
    <lineage>
        <taxon>Eukaryota</taxon>
        <taxon>Sar</taxon>
        <taxon>Alveolata</taxon>
        <taxon>Ciliophora</taxon>
        <taxon>Intramacronucleata</taxon>
        <taxon>Spirotrichea</taxon>
        <taxon>Stichotrichia</taxon>
        <taxon>Sporadotrichida</taxon>
        <taxon>Oxytrichidae</taxon>
        <taxon>Stylonychinae</taxon>
        <taxon>Stylonychia</taxon>
    </lineage>
</organism>
<feature type="region of interest" description="Disordered" evidence="1">
    <location>
        <begin position="226"/>
        <end position="323"/>
    </location>
</feature>
<evidence type="ECO:0000313" key="3">
    <source>
        <dbReference type="EMBL" id="CDW91534.1"/>
    </source>
</evidence>
<reference evidence="3 4" key="1">
    <citation type="submission" date="2014-06" db="EMBL/GenBank/DDBJ databases">
        <authorList>
            <person name="Swart Estienne"/>
        </authorList>
    </citation>
    <scope>NUCLEOTIDE SEQUENCE [LARGE SCALE GENOMIC DNA]</scope>
    <source>
        <strain evidence="3 4">130c</strain>
    </source>
</reference>
<evidence type="ECO:0000256" key="1">
    <source>
        <dbReference type="SAM" id="MobiDB-lite"/>
    </source>
</evidence>
<accession>A0A078BAX2</accession>
<sequence length="341" mass="40046">MKKYITLSVLVFLGLVSVQAYSEANEYIRLPESYRKQMLGYHNYAPQVEAVYGSIEPRVILNRAVPQQQVNKSIVKNKLRKPQYNIFGEELIGSNGEDLLVQQFAPIYSQNYYLPEVIYDVQASKQQHSIPIPQSELREPRFTIEPWLNNPNFRYAIDRVQPQVEGTHYSKLDNKLISRYVPDNSYIATPKRDAQMQTDEELFELFREIKHQQKEIDQIEEEVEPLEHKRHHSNHSHHHHHHHNKTEPTKNETTQNTTKDIIVPVGPEIPTNNSTVESTTAATETKAETKAETKEVETKTETKEEEVPKVENREEKTEKKQDKWWKNEQDYPFFTDFHSTH</sequence>
<dbReference type="Proteomes" id="UP000039865">
    <property type="component" value="Unassembled WGS sequence"/>
</dbReference>
<dbReference type="AlphaFoldDB" id="A0A078BAX2"/>
<evidence type="ECO:0000256" key="2">
    <source>
        <dbReference type="SAM" id="SignalP"/>
    </source>
</evidence>
<feature type="compositionally biased region" description="Basic and acidic residues" evidence="1">
    <location>
        <begin position="285"/>
        <end position="323"/>
    </location>
</feature>
<feature type="chain" id="PRO_5001729919" evidence="2">
    <location>
        <begin position="21"/>
        <end position="341"/>
    </location>
</feature>
<keyword evidence="2" id="KW-0732">Signal</keyword>
<proteinExistence type="predicted"/>
<feature type="compositionally biased region" description="Basic residues" evidence="1">
    <location>
        <begin position="228"/>
        <end position="244"/>
    </location>
</feature>